<evidence type="ECO:0000313" key="2">
    <source>
        <dbReference type="EMBL" id="CAD8429494.1"/>
    </source>
</evidence>
<protein>
    <submittedName>
        <fullName evidence="2">Uncharacterized protein</fullName>
    </submittedName>
</protein>
<dbReference type="EMBL" id="HBEN01000502">
    <property type="protein sequence ID" value="CAD8429494.1"/>
    <property type="molecule type" value="Transcribed_RNA"/>
</dbReference>
<name>A0A7S0GPD3_MICPS</name>
<feature type="transmembrane region" description="Helical" evidence="1">
    <location>
        <begin position="15"/>
        <end position="40"/>
    </location>
</feature>
<reference evidence="2" key="1">
    <citation type="submission" date="2021-01" db="EMBL/GenBank/DDBJ databases">
        <authorList>
            <person name="Corre E."/>
            <person name="Pelletier E."/>
            <person name="Niang G."/>
            <person name="Scheremetjew M."/>
            <person name="Finn R."/>
            <person name="Kale V."/>
            <person name="Holt S."/>
            <person name="Cochrane G."/>
            <person name="Meng A."/>
            <person name="Brown T."/>
            <person name="Cohen L."/>
        </authorList>
    </citation>
    <scope>NUCLEOTIDE SEQUENCE</scope>
    <source>
        <strain evidence="2">CCAC1681</strain>
    </source>
</reference>
<dbReference type="AlphaFoldDB" id="A0A7S0GPD3"/>
<keyword evidence="1" id="KW-0472">Membrane</keyword>
<accession>A0A7S0GPD3</accession>
<sequence>MSFERKKPGAAAAKALGGIAATFGMAFGGLAVITGVCTGVSRSLVVRQKRSAGHVCVVCEGRKYVPCRTCDGKRAIEWQPLARPNIQRLCVCPTCGGDTGLQRCNNCIGLGYA</sequence>
<proteinExistence type="predicted"/>
<evidence type="ECO:0000256" key="1">
    <source>
        <dbReference type="SAM" id="Phobius"/>
    </source>
</evidence>
<keyword evidence="1" id="KW-0812">Transmembrane</keyword>
<keyword evidence="1" id="KW-1133">Transmembrane helix</keyword>
<organism evidence="2">
    <name type="scientific">Micromonas pusilla</name>
    <name type="common">Picoplanktonic green alga</name>
    <name type="synonym">Chromulina pusilla</name>
    <dbReference type="NCBI Taxonomy" id="38833"/>
    <lineage>
        <taxon>Eukaryota</taxon>
        <taxon>Viridiplantae</taxon>
        <taxon>Chlorophyta</taxon>
        <taxon>Mamiellophyceae</taxon>
        <taxon>Mamiellales</taxon>
        <taxon>Mamiellaceae</taxon>
        <taxon>Micromonas</taxon>
    </lineage>
</organism>
<gene>
    <name evidence="2" type="ORF">MSP1401_LOCUS418</name>
</gene>